<comment type="similarity">
    <text evidence="2">Belongs to the ORC3 family.</text>
</comment>
<keyword evidence="3" id="KW-0235">DNA replication</keyword>
<evidence type="ECO:0000256" key="6">
    <source>
        <dbReference type="SAM" id="MobiDB-lite"/>
    </source>
</evidence>
<dbReference type="InterPro" id="IPR045667">
    <property type="entry name" value="ORC3_N"/>
</dbReference>
<keyword evidence="5" id="KW-0539">Nucleus</keyword>
<reference evidence="9" key="1">
    <citation type="submission" date="2022-11" db="EMBL/GenBank/DDBJ databases">
        <authorList>
            <person name="Scott C."/>
            <person name="Bruce N."/>
        </authorList>
    </citation>
    <scope>NUCLEOTIDE SEQUENCE</scope>
</reference>
<evidence type="ECO:0000313" key="9">
    <source>
        <dbReference type="EMBL" id="CAI4216491.1"/>
    </source>
</evidence>
<protein>
    <recommendedName>
        <fullName evidence="11">Origin recognition complex subunit</fullName>
    </recommendedName>
</protein>
<dbReference type="OrthoDB" id="10265211at2759"/>
<evidence type="ECO:0000256" key="2">
    <source>
        <dbReference type="ARBA" id="ARBA00010977"/>
    </source>
</evidence>
<organism evidence="9 10">
    <name type="scientific">Parascedosporium putredinis</name>
    <dbReference type="NCBI Taxonomy" id="1442378"/>
    <lineage>
        <taxon>Eukaryota</taxon>
        <taxon>Fungi</taxon>
        <taxon>Dikarya</taxon>
        <taxon>Ascomycota</taxon>
        <taxon>Pezizomycotina</taxon>
        <taxon>Sordariomycetes</taxon>
        <taxon>Hypocreomycetidae</taxon>
        <taxon>Microascales</taxon>
        <taxon>Microascaceae</taxon>
        <taxon>Parascedosporium</taxon>
    </lineage>
</organism>
<evidence type="ECO:0008006" key="11">
    <source>
        <dbReference type="Google" id="ProtNLM"/>
    </source>
</evidence>
<dbReference type="InterPro" id="IPR020795">
    <property type="entry name" value="ORC3"/>
</dbReference>
<evidence type="ECO:0000256" key="4">
    <source>
        <dbReference type="ARBA" id="ARBA00023125"/>
    </source>
</evidence>
<dbReference type="GO" id="GO:0005656">
    <property type="term" value="C:nuclear pre-replicative complex"/>
    <property type="evidence" value="ECO:0007669"/>
    <property type="project" value="TreeGrafter"/>
</dbReference>
<dbReference type="PANTHER" id="PTHR12748">
    <property type="entry name" value="ORIGIN RECOGNITION COMPLEX SUBUNIT 3"/>
    <property type="match status" value="1"/>
</dbReference>
<feature type="domain" description="Origin recognition complex subunit 3 N-terminal" evidence="7">
    <location>
        <begin position="46"/>
        <end position="340"/>
    </location>
</feature>
<evidence type="ECO:0000259" key="7">
    <source>
        <dbReference type="Pfam" id="PF07034"/>
    </source>
</evidence>
<comment type="caution">
    <text evidence="9">The sequence shown here is derived from an EMBL/GenBank/DDBJ whole genome shotgun (WGS) entry which is preliminary data.</text>
</comment>
<evidence type="ECO:0000313" key="10">
    <source>
        <dbReference type="Proteomes" id="UP000838763"/>
    </source>
</evidence>
<dbReference type="GO" id="GO:0005664">
    <property type="term" value="C:nuclear origin of replication recognition complex"/>
    <property type="evidence" value="ECO:0007669"/>
    <property type="project" value="InterPro"/>
</dbReference>
<dbReference type="Proteomes" id="UP000838763">
    <property type="component" value="Unassembled WGS sequence"/>
</dbReference>
<keyword evidence="10" id="KW-1185">Reference proteome</keyword>
<proteinExistence type="inferred from homology"/>
<evidence type="ECO:0000256" key="5">
    <source>
        <dbReference type="ARBA" id="ARBA00023242"/>
    </source>
</evidence>
<dbReference type="AlphaFoldDB" id="A0A9P1MCB6"/>
<feature type="region of interest" description="Disordered" evidence="6">
    <location>
        <begin position="1"/>
        <end position="56"/>
    </location>
</feature>
<dbReference type="GO" id="GO:0003688">
    <property type="term" value="F:DNA replication origin binding"/>
    <property type="evidence" value="ECO:0007669"/>
    <property type="project" value="TreeGrafter"/>
</dbReference>
<feature type="domain" description="Origin recognition complex subunit 3 winged helix C-terminal" evidence="8">
    <location>
        <begin position="637"/>
        <end position="703"/>
    </location>
</feature>
<dbReference type="CDD" id="cd20704">
    <property type="entry name" value="Orc3"/>
    <property type="match status" value="1"/>
</dbReference>
<keyword evidence="4" id="KW-0238">DNA-binding</keyword>
<dbReference type="Pfam" id="PF18137">
    <property type="entry name" value="WHD_ORC"/>
    <property type="match status" value="1"/>
</dbReference>
<evidence type="ECO:0000256" key="3">
    <source>
        <dbReference type="ARBA" id="ARBA00022705"/>
    </source>
</evidence>
<sequence>MSDNESTTGDQDHQAAYIFDPYGEDAGAVERPPKRRRTTKKSAASKSKAKGGAVRDPAVQRSYFKPLLNGCEKPEMVAVRERSFRESWTHVEGRIRQMLRDANRATLEDVGSFVARAKNDRISGDKIPCAFVVTGPNLTSQDLLFEQLEETLVASEGNNKFVRLRSADASNMKAVLRKIIQDITCKASDDDDGQLTVGKSSRKYLNYDLAAVHALVTAQGGCDHVFIAFQDSEGFDSSLLSDLILVFSNWTQIPFTLLFGIATSVELLQNRLRKSVCEYLHGTEFDVTQGTSVLEEIILNVSVTSPDVPLLIGGPLLESMIERQHDKVAGVQDFISALKRMTVERGDVDTHALMQYAYMTHFYANPLSVFLGFESFEEQPIQPEQLLALRSTLVPSAHHECYGSCSEPATVSRESNRVFSNDKLLIQELSKIKIEKMRYGASVLRAVKCLAAVGYRNGNRTSIALDILSRGGLRLTDDHEAIATLRKMEPERIVAVMRGMREALIEGGETPRPADERILDELADEMAVDQQIGESLSTWIKQAEKLVAEAKADGHTLRSKWSGQTKIVRTTVVAQKVQLSHDSAALTEVDEEFTKIVDELVTQVKLSGNTTPIATCLFNEIWYYDSRIPHKEVFIPRLREAGSLINVADLWTAFYGIVGADSGSDTDEKAALALFYQGLAELKSLGFVKPSKKKTDHIAKLKWL</sequence>
<gene>
    <name evidence="9" type="ORF">PPNO1_LOCUS6144</name>
</gene>
<dbReference type="PANTHER" id="PTHR12748:SF0">
    <property type="entry name" value="ORIGIN RECOGNITION COMPLEX SUBUNIT 3"/>
    <property type="match status" value="1"/>
</dbReference>
<evidence type="ECO:0000256" key="1">
    <source>
        <dbReference type="ARBA" id="ARBA00004123"/>
    </source>
</evidence>
<comment type="subcellular location">
    <subcellularLocation>
        <location evidence="1">Nucleus</location>
    </subcellularLocation>
</comment>
<dbReference type="EMBL" id="CALLCH030000015">
    <property type="protein sequence ID" value="CAI4216491.1"/>
    <property type="molecule type" value="Genomic_DNA"/>
</dbReference>
<dbReference type="GO" id="GO:0006270">
    <property type="term" value="P:DNA replication initiation"/>
    <property type="evidence" value="ECO:0007669"/>
    <property type="project" value="TreeGrafter"/>
</dbReference>
<dbReference type="InterPro" id="IPR040855">
    <property type="entry name" value="ORC_WH_C"/>
</dbReference>
<dbReference type="Pfam" id="PF07034">
    <property type="entry name" value="ORC3_N"/>
    <property type="match status" value="1"/>
</dbReference>
<evidence type="ECO:0000259" key="8">
    <source>
        <dbReference type="Pfam" id="PF18137"/>
    </source>
</evidence>
<dbReference type="GO" id="GO:0031261">
    <property type="term" value="C:DNA replication preinitiation complex"/>
    <property type="evidence" value="ECO:0007669"/>
    <property type="project" value="TreeGrafter"/>
</dbReference>
<name>A0A9P1MCB6_9PEZI</name>
<accession>A0A9P1MCB6</accession>